<dbReference type="AlphaFoldDB" id="A0A511ZPR5"/>
<dbReference type="EMBL" id="BJYM01000022">
    <property type="protein sequence ID" value="GEN89442.1"/>
    <property type="molecule type" value="Genomic_DNA"/>
</dbReference>
<gene>
    <name evidence="1" type="ORF">OSO01_41810</name>
</gene>
<organism evidence="1 2">
    <name type="scientific">Oceanobacillus sojae</name>
    <dbReference type="NCBI Taxonomy" id="582851"/>
    <lineage>
        <taxon>Bacteria</taxon>
        <taxon>Bacillati</taxon>
        <taxon>Bacillota</taxon>
        <taxon>Bacilli</taxon>
        <taxon>Bacillales</taxon>
        <taxon>Bacillaceae</taxon>
        <taxon>Oceanobacillus</taxon>
    </lineage>
</organism>
<sequence>MYQAINLYLDMSDEDNEVVKYISKHTDLPTSELLQRLFIRFPTIGYGDTQYLELINKI</sequence>
<keyword evidence="2" id="KW-1185">Reference proteome</keyword>
<dbReference type="Proteomes" id="UP000321558">
    <property type="component" value="Unassembled WGS sequence"/>
</dbReference>
<proteinExistence type="predicted"/>
<reference evidence="1 2" key="1">
    <citation type="submission" date="2019-07" db="EMBL/GenBank/DDBJ databases">
        <title>Whole genome shotgun sequence of Oceanobacillus sojae NBRC 105379.</title>
        <authorList>
            <person name="Hosoyama A."/>
            <person name="Uohara A."/>
            <person name="Ohji S."/>
            <person name="Ichikawa N."/>
        </authorList>
    </citation>
    <scope>NUCLEOTIDE SEQUENCE [LARGE SCALE GENOMIC DNA]</scope>
    <source>
        <strain evidence="1 2">NBRC 105379</strain>
    </source>
</reference>
<evidence type="ECO:0000313" key="1">
    <source>
        <dbReference type="EMBL" id="GEN89442.1"/>
    </source>
</evidence>
<evidence type="ECO:0000313" key="2">
    <source>
        <dbReference type="Proteomes" id="UP000321558"/>
    </source>
</evidence>
<comment type="caution">
    <text evidence="1">The sequence shown here is derived from an EMBL/GenBank/DDBJ whole genome shotgun (WGS) entry which is preliminary data.</text>
</comment>
<name>A0A511ZPR5_9BACI</name>
<evidence type="ECO:0008006" key="3">
    <source>
        <dbReference type="Google" id="ProtNLM"/>
    </source>
</evidence>
<protein>
    <recommendedName>
        <fullName evidence="3">HTH araC/xylS-type domain-containing protein</fullName>
    </recommendedName>
</protein>
<accession>A0A511ZPR5</accession>